<name>A0A7R7ZNQ7_ASPCH</name>
<dbReference type="EMBL" id="AP024419">
    <property type="protein sequence ID" value="BCR88788.1"/>
    <property type="molecule type" value="Genomic_DNA"/>
</dbReference>
<evidence type="ECO:0000313" key="2">
    <source>
        <dbReference type="Proteomes" id="UP000637239"/>
    </source>
</evidence>
<proteinExistence type="predicted"/>
<dbReference type="Gene3D" id="3.40.50.1000">
    <property type="entry name" value="HAD superfamily/HAD-like"/>
    <property type="match status" value="1"/>
</dbReference>
<dbReference type="InterPro" id="IPR036412">
    <property type="entry name" value="HAD-like_sf"/>
</dbReference>
<protein>
    <recommendedName>
        <fullName evidence="3">Haloalkanoic acid dehalogenase</fullName>
    </recommendedName>
</protein>
<organism evidence="1 2">
    <name type="scientific">Aspergillus chevalieri</name>
    <name type="common">Eurotium chevalieri</name>
    <dbReference type="NCBI Taxonomy" id="182096"/>
    <lineage>
        <taxon>Eukaryota</taxon>
        <taxon>Fungi</taxon>
        <taxon>Dikarya</taxon>
        <taxon>Ascomycota</taxon>
        <taxon>Pezizomycotina</taxon>
        <taxon>Eurotiomycetes</taxon>
        <taxon>Eurotiomycetidae</taxon>
        <taxon>Eurotiales</taxon>
        <taxon>Aspergillaceae</taxon>
        <taxon>Aspergillus</taxon>
        <taxon>Aspergillus subgen. Aspergillus</taxon>
    </lineage>
</organism>
<dbReference type="RefSeq" id="XP_043137310.1">
    <property type="nucleotide sequence ID" value="XM_043279652.1"/>
</dbReference>
<accession>A0A7R7ZNQ7</accession>
<keyword evidence="2" id="KW-1185">Reference proteome</keyword>
<dbReference type="GeneID" id="66983146"/>
<dbReference type="KEGG" id="ache:ACHE_41352A"/>
<reference evidence="1" key="1">
    <citation type="submission" date="2021-01" db="EMBL/GenBank/DDBJ databases">
        <authorList>
            <consortium name="Aspergillus chevalieri M1 genome sequencing consortium"/>
            <person name="Kazuki M."/>
            <person name="Futagami T."/>
        </authorList>
    </citation>
    <scope>NUCLEOTIDE SEQUENCE</scope>
    <source>
        <strain evidence="1">M1</strain>
    </source>
</reference>
<evidence type="ECO:0008006" key="3">
    <source>
        <dbReference type="Google" id="ProtNLM"/>
    </source>
</evidence>
<dbReference type="AlphaFoldDB" id="A0A7R7ZNQ7"/>
<reference evidence="1" key="2">
    <citation type="submission" date="2021-02" db="EMBL/GenBank/DDBJ databases">
        <title>Aspergillus chevalieri M1 genome sequence.</title>
        <authorList>
            <person name="Kadooka C."/>
            <person name="Mori K."/>
            <person name="Futagami T."/>
        </authorList>
    </citation>
    <scope>NUCLEOTIDE SEQUENCE</scope>
    <source>
        <strain evidence="1">M1</strain>
    </source>
</reference>
<dbReference type="SUPFAM" id="SSF56784">
    <property type="entry name" value="HAD-like"/>
    <property type="match status" value="1"/>
</dbReference>
<sequence>MCIFPREGIISLYYESERGQQRKIPDLPYSKLLATVYPTLTLGLGLAAPSPDEHIKSSESIAHWPAFPDAVEEFSYLRKYYKLVVLSNVDRASFARTNAGGLQSDLVTTAGDISSNKPDLRNLKYILDSANSAFDIDADQVLQTAQSQLQDHHLAH</sequence>
<evidence type="ECO:0000313" key="1">
    <source>
        <dbReference type="EMBL" id="BCR88788.1"/>
    </source>
</evidence>
<dbReference type="Gene3D" id="1.10.150.750">
    <property type="match status" value="1"/>
</dbReference>
<dbReference type="Proteomes" id="UP000637239">
    <property type="component" value="Chromosome 4"/>
</dbReference>
<dbReference type="InterPro" id="IPR023214">
    <property type="entry name" value="HAD_sf"/>
</dbReference>
<gene>
    <name evidence="1" type="ORF">ACHE_41352A</name>
</gene>